<name>A0A7W6D613_9HYPH</name>
<keyword evidence="2" id="KW-1185">Reference proteome</keyword>
<dbReference type="EMBL" id="JACIEE010000005">
    <property type="protein sequence ID" value="MBB3977393.1"/>
    <property type="molecule type" value="Genomic_DNA"/>
</dbReference>
<sequence>MDKQSNSTTAPAVSIGEAAAAVVETVAMKRKDAKALEALRDLENEIFDLASMAQIMGDLLDNLTNQNENGSGTVRYDIPEKTMSMLWFTWHDVIKRTTRLEKAFSAAYHGRAAE</sequence>
<gene>
    <name evidence="1" type="ORF">GGQ64_002599</name>
</gene>
<comment type="caution">
    <text evidence="1">The sequence shown here is derived from an EMBL/GenBank/DDBJ whole genome shotgun (WGS) entry which is preliminary data.</text>
</comment>
<organism evidence="1 2">
    <name type="scientific">Mycoplana azooxidifex</name>
    <dbReference type="NCBI Taxonomy" id="1636188"/>
    <lineage>
        <taxon>Bacteria</taxon>
        <taxon>Pseudomonadati</taxon>
        <taxon>Pseudomonadota</taxon>
        <taxon>Alphaproteobacteria</taxon>
        <taxon>Hyphomicrobiales</taxon>
        <taxon>Rhizobiaceae</taxon>
        <taxon>Mycoplana</taxon>
    </lineage>
</organism>
<reference evidence="1 2" key="1">
    <citation type="submission" date="2020-08" db="EMBL/GenBank/DDBJ databases">
        <title>Genomic Encyclopedia of Type Strains, Phase IV (KMG-IV): sequencing the most valuable type-strain genomes for metagenomic binning, comparative biology and taxonomic classification.</title>
        <authorList>
            <person name="Goeker M."/>
        </authorList>
    </citation>
    <scope>NUCLEOTIDE SEQUENCE [LARGE SCALE GENOMIC DNA]</scope>
    <source>
        <strain evidence="1 2">DSM 100211</strain>
    </source>
</reference>
<dbReference type="AlphaFoldDB" id="A0A7W6D613"/>
<accession>A0A7W6D613</accession>
<dbReference type="Proteomes" id="UP000574761">
    <property type="component" value="Unassembled WGS sequence"/>
</dbReference>
<evidence type="ECO:0000313" key="2">
    <source>
        <dbReference type="Proteomes" id="UP000574761"/>
    </source>
</evidence>
<proteinExistence type="predicted"/>
<evidence type="ECO:0000313" key="1">
    <source>
        <dbReference type="EMBL" id="MBB3977393.1"/>
    </source>
</evidence>
<protein>
    <submittedName>
        <fullName evidence="1">Uncharacterized protein</fullName>
    </submittedName>
</protein>
<dbReference type="RefSeq" id="WP_183804762.1">
    <property type="nucleotide sequence ID" value="NZ_JACIEE010000005.1"/>
</dbReference>